<accession>A0ABN3TZH7</accession>
<feature type="signal peptide" evidence="2">
    <location>
        <begin position="1"/>
        <end position="29"/>
    </location>
</feature>
<dbReference type="EMBL" id="BAAASL010000018">
    <property type="protein sequence ID" value="GAA2721901.1"/>
    <property type="molecule type" value="Genomic_DNA"/>
</dbReference>
<evidence type="ECO:0000256" key="1">
    <source>
        <dbReference type="SAM" id="MobiDB-lite"/>
    </source>
</evidence>
<dbReference type="RefSeq" id="WP_344437361.1">
    <property type="nucleotide sequence ID" value="NZ_BAAASL010000018.1"/>
</dbReference>
<protein>
    <submittedName>
        <fullName evidence="3">Uncharacterized protein</fullName>
    </submittedName>
</protein>
<name>A0ABN3TZH7_9ACTN</name>
<evidence type="ECO:0000256" key="2">
    <source>
        <dbReference type="SAM" id="SignalP"/>
    </source>
</evidence>
<gene>
    <name evidence="3" type="ORF">GCM10010315_45870</name>
</gene>
<organism evidence="3 4">
    <name type="scientific">Streptomyces luteosporeus</name>
    <dbReference type="NCBI Taxonomy" id="173856"/>
    <lineage>
        <taxon>Bacteria</taxon>
        <taxon>Bacillati</taxon>
        <taxon>Actinomycetota</taxon>
        <taxon>Actinomycetes</taxon>
        <taxon>Kitasatosporales</taxon>
        <taxon>Streptomycetaceae</taxon>
        <taxon>Streptomyces</taxon>
    </lineage>
</organism>
<feature type="compositionally biased region" description="Low complexity" evidence="1">
    <location>
        <begin position="29"/>
        <end position="47"/>
    </location>
</feature>
<keyword evidence="2" id="KW-0732">Signal</keyword>
<evidence type="ECO:0000313" key="4">
    <source>
        <dbReference type="Proteomes" id="UP001500886"/>
    </source>
</evidence>
<reference evidence="3 4" key="1">
    <citation type="journal article" date="2019" name="Int. J. Syst. Evol. Microbiol.">
        <title>The Global Catalogue of Microorganisms (GCM) 10K type strain sequencing project: providing services to taxonomists for standard genome sequencing and annotation.</title>
        <authorList>
            <consortium name="The Broad Institute Genomics Platform"/>
            <consortium name="The Broad Institute Genome Sequencing Center for Infectious Disease"/>
            <person name="Wu L."/>
            <person name="Ma J."/>
        </authorList>
    </citation>
    <scope>NUCLEOTIDE SEQUENCE [LARGE SCALE GENOMIC DNA]</scope>
    <source>
        <strain evidence="3 4">JCM 4542</strain>
    </source>
</reference>
<evidence type="ECO:0000313" key="3">
    <source>
        <dbReference type="EMBL" id="GAA2721901.1"/>
    </source>
</evidence>
<keyword evidence="4" id="KW-1185">Reference proteome</keyword>
<feature type="region of interest" description="Disordered" evidence="1">
    <location>
        <begin position="29"/>
        <end position="56"/>
    </location>
</feature>
<sequence length="98" mass="10869">MKTRTFRLAPAVAAATAVLLTATAGAAVAAPSDESPSASTSASASPADGWTKRGHYDDENTCVEAGKKGQNHGDWHEYKCKREYDNEHYRYYWWLYTH</sequence>
<comment type="caution">
    <text evidence="3">The sequence shown here is derived from an EMBL/GenBank/DDBJ whole genome shotgun (WGS) entry which is preliminary data.</text>
</comment>
<feature type="chain" id="PRO_5045279800" evidence="2">
    <location>
        <begin position="30"/>
        <end position="98"/>
    </location>
</feature>
<proteinExistence type="predicted"/>
<dbReference type="Proteomes" id="UP001500886">
    <property type="component" value="Unassembled WGS sequence"/>
</dbReference>